<accession>A0A7Y9JMY0</accession>
<protein>
    <submittedName>
        <fullName evidence="2">Uncharacterized protein</fullName>
    </submittedName>
</protein>
<proteinExistence type="predicted"/>
<evidence type="ECO:0000313" key="3">
    <source>
        <dbReference type="Proteomes" id="UP000552045"/>
    </source>
</evidence>
<organism evidence="2 3">
    <name type="scientific">Microbacterium pseudoresistens</name>
    <dbReference type="NCBI Taxonomy" id="640634"/>
    <lineage>
        <taxon>Bacteria</taxon>
        <taxon>Bacillati</taxon>
        <taxon>Actinomycetota</taxon>
        <taxon>Actinomycetes</taxon>
        <taxon>Micrococcales</taxon>
        <taxon>Microbacteriaceae</taxon>
        <taxon>Microbacterium</taxon>
    </lineage>
</organism>
<keyword evidence="1" id="KW-0812">Transmembrane</keyword>
<dbReference type="AlphaFoldDB" id="A0A7Y9JMY0"/>
<evidence type="ECO:0000313" key="2">
    <source>
        <dbReference type="EMBL" id="NYD54501.1"/>
    </source>
</evidence>
<keyword evidence="1" id="KW-1133">Transmembrane helix</keyword>
<dbReference type="Proteomes" id="UP000552045">
    <property type="component" value="Unassembled WGS sequence"/>
</dbReference>
<name>A0A7Y9JMY0_9MICO</name>
<comment type="caution">
    <text evidence="2">The sequence shown here is derived from an EMBL/GenBank/DDBJ whole genome shotgun (WGS) entry which is preliminary data.</text>
</comment>
<keyword evidence="3" id="KW-1185">Reference proteome</keyword>
<dbReference type="EMBL" id="JACCBH010000001">
    <property type="protein sequence ID" value="NYD54501.1"/>
    <property type="molecule type" value="Genomic_DNA"/>
</dbReference>
<keyword evidence="1" id="KW-0472">Membrane</keyword>
<feature type="transmembrane region" description="Helical" evidence="1">
    <location>
        <begin position="62"/>
        <end position="81"/>
    </location>
</feature>
<reference evidence="2 3" key="1">
    <citation type="submission" date="2020-07" db="EMBL/GenBank/DDBJ databases">
        <title>Sequencing the genomes of 1000 actinobacteria strains.</title>
        <authorList>
            <person name="Klenk H.-P."/>
        </authorList>
    </citation>
    <scope>NUCLEOTIDE SEQUENCE [LARGE SCALE GENOMIC DNA]</scope>
    <source>
        <strain evidence="2 3">DSM 22185</strain>
    </source>
</reference>
<evidence type="ECO:0000256" key="1">
    <source>
        <dbReference type="SAM" id="Phobius"/>
    </source>
</evidence>
<feature type="transmembrane region" description="Helical" evidence="1">
    <location>
        <begin position="119"/>
        <end position="136"/>
    </location>
</feature>
<sequence length="202" mass="20747">MRTPRAVRAARGGAAATLATFVSLLSHVAAGGAMPGWLGVVAPWLFSVLVCLVIAGRRLSAVRLSAAVVVSQALFHVLFVLGSGSSTALVGHSHHGAVALAASGSGGTALDVALRGEPLMWAAHAIAAILTVVALYRGERMLVLLSYTARSVTAWLSRLVAVVLAPVVIRPRRVATTPRPSRVVLPAVPLSAVVRRGPPALV</sequence>
<feature type="transmembrane region" description="Helical" evidence="1">
    <location>
        <begin position="36"/>
        <end position="55"/>
    </location>
</feature>
<dbReference type="RefSeq" id="WP_179432860.1">
    <property type="nucleotide sequence ID" value="NZ_BAABLC010000001.1"/>
</dbReference>
<feature type="transmembrane region" description="Helical" evidence="1">
    <location>
        <begin position="12"/>
        <end position="30"/>
    </location>
</feature>
<gene>
    <name evidence="2" type="ORF">BKA02_001556</name>
</gene>